<dbReference type="PANTHER" id="PTHR28262:SF1">
    <property type="entry name" value="DASH COMPLEX SUBUNIT SPC19"/>
    <property type="match status" value="1"/>
</dbReference>
<dbReference type="EMBL" id="CP014584">
    <property type="protein sequence ID" value="ANZ73181.1"/>
    <property type="molecule type" value="Genomic_DNA"/>
</dbReference>
<evidence type="ECO:0000256" key="1">
    <source>
        <dbReference type="ARBA" id="ARBA00004123"/>
    </source>
</evidence>
<evidence type="ECO:0000256" key="7">
    <source>
        <dbReference type="ARBA" id="ARBA00022490"/>
    </source>
</evidence>
<evidence type="ECO:0000256" key="2">
    <source>
        <dbReference type="ARBA" id="ARBA00004186"/>
    </source>
</evidence>
<comment type="subunit">
    <text evidence="16">Component of the DASH complex consisting of ASK1, DAD1, DAD2, DAD3, DAD4, DAM1, DUO1, HSK3, SPC19 and SPC34, with a stoichiometry of one copy of each subunit per complex. Multiple DASH complexes oligomerize to form a ring that encircles spindle microtubules and organizes the rod-like NDC80 complexes of the outer kinetochore. DASH complex oligomerization strengthens microtubule attachments. On cytoplasmic microtubules, DASH complexes appear to form patches instead of rings.</text>
</comment>
<dbReference type="OrthoDB" id="3361333at2759"/>
<evidence type="ECO:0000256" key="5">
    <source>
        <dbReference type="ARBA" id="ARBA00016329"/>
    </source>
</evidence>
<dbReference type="GO" id="GO:0005876">
    <property type="term" value="C:spindle microtubule"/>
    <property type="evidence" value="ECO:0007669"/>
    <property type="project" value="InterPro"/>
</dbReference>
<evidence type="ECO:0000256" key="13">
    <source>
        <dbReference type="ARBA" id="ARBA00023242"/>
    </source>
</evidence>
<evidence type="ECO:0000256" key="8">
    <source>
        <dbReference type="ARBA" id="ARBA00022701"/>
    </source>
</evidence>
<evidence type="ECO:0000256" key="9">
    <source>
        <dbReference type="ARBA" id="ARBA00022776"/>
    </source>
</evidence>
<keyword evidence="12" id="KW-0206">Cytoskeleton</keyword>
<dbReference type="Proteomes" id="UP000094565">
    <property type="component" value="Chromosome 1"/>
</dbReference>
<keyword evidence="6" id="KW-0158">Chromosome</keyword>
<evidence type="ECO:0000256" key="10">
    <source>
        <dbReference type="ARBA" id="ARBA00022829"/>
    </source>
</evidence>
<keyword evidence="13" id="KW-0539">Nucleus</keyword>
<name>A0A1B2J5C7_PICPA</name>
<accession>A0A1B2J5C7</accession>
<keyword evidence="9" id="KW-0498">Mitosis</keyword>
<keyword evidence="9" id="KW-0132">Cell division</keyword>
<reference evidence="17 18" key="1">
    <citation type="submission" date="2016-02" db="EMBL/GenBank/DDBJ databases">
        <title>Comparative genomic and transcriptomic foundation for Pichia pastoris.</title>
        <authorList>
            <person name="Love K.R."/>
            <person name="Shah K.A."/>
            <person name="Whittaker C.A."/>
            <person name="Wu J."/>
            <person name="Bartlett M.C."/>
            <person name="Ma D."/>
            <person name="Leeson R.L."/>
            <person name="Priest M."/>
            <person name="Young S.K."/>
            <person name="Love J.C."/>
        </authorList>
    </citation>
    <scope>NUCLEOTIDE SEQUENCE [LARGE SCALE GENOMIC DNA]</scope>
    <source>
        <strain evidence="17 18">ATCC 28485</strain>
    </source>
</reference>
<dbReference type="GO" id="GO:0042729">
    <property type="term" value="C:DASH complex"/>
    <property type="evidence" value="ECO:0007669"/>
    <property type="project" value="InterPro"/>
</dbReference>
<evidence type="ECO:0000256" key="14">
    <source>
        <dbReference type="ARBA" id="ARBA00023328"/>
    </source>
</evidence>
<evidence type="ECO:0000313" key="18">
    <source>
        <dbReference type="Proteomes" id="UP000094565"/>
    </source>
</evidence>
<proteinExistence type="inferred from homology"/>
<dbReference type="InterPro" id="IPR013251">
    <property type="entry name" value="DASH_Spc19"/>
</dbReference>
<evidence type="ECO:0000256" key="15">
    <source>
        <dbReference type="ARBA" id="ARBA00032583"/>
    </source>
</evidence>
<evidence type="ECO:0000256" key="12">
    <source>
        <dbReference type="ARBA" id="ARBA00023212"/>
    </source>
</evidence>
<keyword evidence="10" id="KW-0159">Chromosome partition</keyword>
<dbReference type="PANTHER" id="PTHR28262">
    <property type="entry name" value="DASH COMPLEX SUBUNIT SPC19"/>
    <property type="match status" value="1"/>
</dbReference>
<gene>
    <name evidence="17" type="primary">SPC19</name>
    <name evidence="17" type="ORF">ATY40_BA7500414</name>
</gene>
<sequence length="150" mass="17350">MFLESCINSLEASVELLDSSTEVLSRATTSFPKLSTILKTNRVFGLIPEADVLQSKKTLRHSVEPNIAVLLNRLDHELVKLERKRNSLIRKCELNKIRLENVSSLRKKRLASGIPSRLELLRSKRRQLEYQVQERNILQENESAEKIRED</sequence>
<evidence type="ECO:0000256" key="6">
    <source>
        <dbReference type="ARBA" id="ARBA00022454"/>
    </source>
</evidence>
<keyword evidence="11" id="KW-0995">Kinetochore</keyword>
<dbReference type="GO" id="GO:0008608">
    <property type="term" value="P:attachment of spindle microtubules to kinetochore"/>
    <property type="evidence" value="ECO:0007669"/>
    <property type="project" value="InterPro"/>
</dbReference>
<keyword evidence="9" id="KW-0131">Cell cycle</keyword>
<keyword evidence="18" id="KW-1185">Reference proteome</keyword>
<evidence type="ECO:0000256" key="3">
    <source>
        <dbReference type="ARBA" id="ARBA00004629"/>
    </source>
</evidence>
<evidence type="ECO:0000313" key="17">
    <source>
        <dbReference type="EMBL" id="ANZ73181.1"/>
    </source>
</evidence>
<keyword evidence="14" id="KW-0137">Centromere</keyword>
<evidence type="ECO:0000256" key="4">
    <source>
        <dbReference type="ARBA" id="ARBA00008952"/>
    </source>
</evidence>
<evidence type="ECO:0000256" key="11">
    <source>
        <dbReference type="ARBA" id="ARBA00022838"/>
    </source>
</evidence>
<protein>
    <recommendedName>
        <fullName evidence="5">DASH complex subunit SPC19</fullName>
    </recommendedName>
    <alternativeName>
        <fullName evidence="15">Outer kinetochore protein SPC19</fullName>
    </alternativeName>
</protein>
<evidence type="ECO:0000256" key="16">
    <source>
        <dbReference type="ARBA" id="ARBA00046633"/>
    </source>
</evidence>
<organism evidence="17 18">
    <name type="scientific">Komagataella pastoris</name>
    <name type="common">Yeast</name>
    <name type="synonym">Pichia pastoris</name>
    <dbReference type="NCBI Taxonomy" id="4922"/>
    <lineage>
        <taxon>Eukaryota</taxon>
        <taxon>Fungi</taxon>
        <taxon>Dikarya</taxon>
        <taxon>Ascomycota</taxon>
        <taxon>Saccharomycotina</taxon>
        <taxon>Pichiomycetes</taxon>
        <taxon>Pichiales</taxon>
        <taxon>Pichiaceae</taxon>
        <taxon>Komagataella</taxon>
    </lineage>
</organism>
<dbReference type="Pfam" id="PF08287">
    <property type="entry name" value="DASH_Spc19"/>
    <property type="match status" value="1"/>
</dbReference>
<keyword evidence="7" id="KW-0963">Cytoplasm</keyword>
<comment type="similarity">
    <text evidence="4">Belongs to the DASH complex SPC19 family.</text>
</comment>
<comment type="subcellular location">
    <subcellularLocation>
        <location evidence="3">Chromosome</location>
        <location evidence="3">Centromere</location>
        <location evidence="3">Kinetochore</location>
    </subcellularLocation>
    <subcellularLocation>
        <location evidence="2">Cytoplasm</location>
        <location evidence="2">Cytoskeleton</location>
        <location evidence="2">Spindle</location>
    </subcellularLocation>
    <subcellularLocation>
        <location evidence="1">Nucleus</location>
    </subcellularLocation>
</comment>
<keyword evidence="8" id="KW-0493">Microtubule</keyword>
<dbReference type="AlphaFoldDB" id="A0A1B2J5C7"/>